<comment type="similarity">
    <text evidence="3 18">Belongs to the complex I subunit 2 family.</text>
</comment>
<comment type="function">
    <text evidence="18">Core subunit of the mitochondrial membrane respiratory chain NADH dehydrogenase (Complex I) which catalyzes electron transfer from NADH through the respiratory chain, using ubiquinone as an electron acceptor. Essential for the catalytic activity and assembly of complex I.</text>
</comment>
<evidence type="ECO:0000256" key="4">
    <source>
        <dbReference type="ARBA" id="ARBA00012944"/>
    </source>
</evidence>
<dbReference type="InterPro" id="IPR001750">
    <property type="entry name" value="ND/Mrp_TM"/>
</dbReference>
<evidence type="ECO:0000256" key="16">
    <source>
        <dbReference type="ARBA" id="ARBA00023136"/>
    </source>
</evidence>
<feature type="transmembrane region" description="Helical" evidence="18">
    <location>
        <begin position="131"/>
        <end position="152"/>
    </location>
</feature>
<evidence type="ECO:0000259" key="19">
    <source>
        <dbReference type="Pfam" id="PF00361"/>
    </source>
</evidence>
<evidence type="ECO:0000256" key="10">
    <source>
        <dbReference type="ARBA" id="ARBA00022967"/>
    </source>
</evidence>
<evidence type="ECO:0000256" key="9">
    <source>
        <dbReference type="ARBA" id="ARBA00022792"/>
    </source>
</evidence>
<keyword evidence="14 18" id="KW-0830">Ubiquinone</keyword>
<dbReference type="GO" id="GO:0008137">
    <property type="term" value="F:NADH dehydrogenase (ubiquinone) activity"/>
    <property type="evidence" value="ECO:0007669"/>
    <property type="project" value="UniProtKB-EC"/>
</dbReference>
<comment type="catalytic activity">
    <reaction evidence="17 18">
        <text>a ubiquinone + NADH + 5 H(+)(in) = a ubiquinol + NAD(+) + 4 H(+)(out)</text>
        <dbReference type="Rhea" id="RHEA:29091"/>
        <dbReference type="Rhea" id="RHEA-COMP:9565"/>
        <dbReference type="Rhea" id="RHEA-COMP:9566"/>
        <dbReference type="ChEBI" id="CHEBI:15378"/>
        <dbReference type="ChEBI" id="CHEBI:16389"/>
        <dbReference type="ChEBI" id="CHEBI:17976"/>
        <dbReference type="ChEBI" id="CHEBI:57540"/>
        <dbReference type="ChEBI" id="CHEBI:57945"/>
        <dbReference type="EC" id="7.1.1.2"/>
    </reaction>
</comment>
<dbReference type="AlphaFoldDB" id="A0A343VUM3"/>
<keyword evidence="16 18" id="KW-0472">Membrane</keyword>
<evidence type="ECO:0000256" key="3">
    <source>
        <dbReference type="ARBA" id="ARBA00007012"/>
    </source>
</evidence>
<keyword evidence="13 18" id="KW-0520">NAD</keyword>
<geneLocation type="mitochondrion" evidence="20"/>
<keyword evidence="15 18" id="KW-0496">Mitochondrion</keyword>
<protein>
    <recommendedName>
        <fullName evidence="5 18">NADH-ubiquinone oxidoreductase chain 2</fullName>
        <ecNumber evidence="4 18">7.1.1.2</ecNumber>
    </recommendedName>
</protein>
<evidence type="ECO:0000256" key="17">
    <source>
        <dbReference type="ARBA" id="ARBA00049551"/>
    </source>
</evidence>
<feature type="transmembrane region" description="Helical" evidence="18">
    <location>
        <begin position="164"/>
        <end position="193"/>
    </location>
</feature>
<proteinExistence type="inferred from homology"/>
<feature type="transmembrane region" description="Helical" evidence="18">
    <location>
        <begin position="294"/>
        <end position="313"/>
    </location>
</feature>
<feature type="transmembrane region" description="Helical" evidence="18">
    <location>
        <begin position="214"/>
        <end position="232"/>
    </location>
</feature>
<evidence type="ECO:0000256" key="8">
    <source>
        <dbReference type="ARBA" id="ARBA00022692"/>
    </source>
</evidence>
<evidence type="ECO:0000256" key="1">
    <source>
        <dbReference type="ARBA" id="ARBA00003257"/>
    </source>
</evidence>
<evidence type="ECO:0000313" key="20">
    <source>
        <dbReference type="EMBL" id="AVP50045.1"/>
    </source>
</evidence>
<feature type="transmembrane region" description="Helical" evidence="18">
    <location>
        <begin position="252"/>
        <end position="273"/>
    </location>
</feature>
<feature type="domain" description="NADH:quinone oxidoreductase/Mrp antiporter transmembrane" evidence="19">
    <location>
        <begin position="67"/>
        <end position="264"/>
    </location>
</feature>
<evidence type="ECO:0000256" key="6">
    <source>
        <dbReference type="ARBA" id="ARBA00022448"/>
    </source>
</evidence>
<comment type="function">
    <text evidence="1">Core subunit of the mitochondrial membrane respiratory chain NADH dehydrogenase (Complex I) that is believed to belong to the minimal assembly required for catalysis. Complex I functions in the transfer of electrons from NADH to the respiratory chain. The immediate electron acceptor for the enzyme is believed to be ubiquinone.</text>
</comment>
<keyword evidence="12 18" id="KW-1133">Transmembrane helix</keyword>
<feature type="domain" description="NADH:quinone oxidoreductase/Mrp antiporter transmembrane" evidence="19">
    <location>
        <begin position="10"/>
        <end position="64"/>
    </location>
</feature>
<accession>A0A343VUM3</accession>
<dbReference type="GO" id="GO:0005743">
    <property type="term" value="C:mitochondrial inner membrane"/>
    <property type="evidence" value="ECO:0007669"/>
    <property type="project" value="UniProtKB-SubCell"/>
</dbReference>
<evidence type="ECO:0000256" key="13">
    <source>
        <dbReference type="ARBA" id="ARBA00023027"/>
    </source>
</evidence>
<organism evidence="20">
    <name type="scientific">Gammarus roeselii</name>
    <dbReference type="NCBI Taxonomy" id="1080772"/>
    <lineage>
        <taxon>Eukaryota</taxon>
        <taxon>Metazoa</taxon>
        <taxon>Ecdysozoa</taxon>
        <taxon>Arthropoda</taxon>
        <taxon>Crustacea</taxon>
        <taxon>Multicrustacea</taxon>
        <taxon>Malacostraca</taxon>
        <taxon>Eumalacostraca</taxon>
        <taxon>Peracarida</taxon>
        <taxon>Amphipoda</taxon>
        <taxon>Senticaudata</taxon>
        <taxon>Gammarida</taxon>
        <taxon>Gammaridira</taxon>
        <taxon>Gammaroidea</taxon>
        <taxon>Gammaridae</taxon>
        <taxon>Gammarus</taxon>
    </lineage>
</organism>
<dbReference type="EMBL" id="MG779536">
    <property type="protein sequence ID" value="AVP50045.1"/>
    <property type="molecule type" value="Genomic_DNA"/>
</dbReference>
<feature type="transmembrane region" description="Helical" evidence="18">
    <location>
        <begin position="100"/>
        <end position="122"/>
    </location>
</feature>
<sequence length="314" mass="34499">MSSIVITISANSWMGAWLGLEINLLSFIPLIISKKNKYSTESALKYFLIQALASILIIFSVNLVSMPTAVTLMLTTSLLLKSGAAPSHQWMPAVVEGLSWPLFAILTTLQKIGPLILVFFLLKYTITQKMVTLYATLSALVGSVGGLIQTSLRKIFAYSSITHLAWILGTLLCLSWGWLLYFTLYSLVMVSLISILNQTQLSTLNQLTTSNKSYTHLLLSMTMLSFSGLPPFTGFLPKLMAIQLLVSSHHSAMLPALLIGTFISLFFYVRLVLTSLMLAASSANNHHTPIKSNFTLVTINLIGLLVPPAYMVFL</sequence>
<keyword evidence="10 18" id="KW-1278">Translocase</keyword>
<evidence type="ECO:0000256" key="5">
    <source>
        <dbReference type="ARBA" id="ARBA00021008"/>
    </source>
</evidence>
<evidence type="ECO:0000256" key="15">
    <source>
        <dbReference type="ARBA" id="ARBA00023128"/>
    </source>
</evidence>
<dbReference type="PANTHER" id="PTHR46552:SF1">
    <property type="entry name" value="NADH-UBIQUINONE OXIDOREDUCTASE CHAIN 2"/>
    <property type="match status" value="1"/>
</dbReference>
<dbReference type="InterPro" id="IPR050175">
    <property type="entry name" value="Complex_I_Subunit_2"/>
</dbReference>
<evidence type="ECO:0000256" key="12">
    <source>
        <dbReference type="ARBA" id="ARBA00022989"/>
    </source>
</evidence>
<keyword evidence="9 18" id="KW-0999">Mitochondrion inner membrane</keyword>
<evidence type="ECO:0000256" key="18">
    <source>
        <dbReference type="RuleBase" id="RU003403"/>
    </source>
</evidence>
<reference evidence="20" key="1">
    <citation type="journal article" date="2018" name="Hydrobiologia">
        <title>The complete mitochondrial genome of Gammarus roeselii (Crustacea, Amphipoda): insights into mitogenome plasticity and evolution.</title>
        <authorList>
            <person name="Cormier A."/>
            <person name="Wattier R."/>
            <person name="Teixeira M."/>
            <person name="Rigaud T."/>
            <person name="Cordaux R."/>
        </authorList>
    </citation>
    <scope>NUCLEOTIDE SEQUENCE</scope>
</reference>
<feature type="transmembrane region" description="Helical" evidence="18">
    <location>
        <begin position="44"/>
        <end position="64"/>
    </location>
</feature>
<dbReference type="PRINTS" id="PR01436">
    <property type="entry name" value="NADHDHGNASE2"/>
</dbReference>
<dbReference type="PANTHER" id="PTHR46552">
    <property type="entry name" value="NADH-UBIQUINONE OXIDOREDUCTASE CHAIN 2"/>
    <property type="match status" value="1"/>
</dbReference>
<dbReference type="InterPro" id="IPR003917">
    <property type="entry name" value="NADH_UbQ_OxRdtase_chain2"/>
</dbReference>
<evidence type="ECO:0000256" key="14">
    <source>
        <dbReference type="ARBA" id="ARBA00023075"/>
    </source>
</evidence>
<gene>
    <name evidence="20" type="primary">nad2</name>
</gene>
<evidence type="ECO:0000256" key="7">
    <source>
        <dbReference type="ARBA" id="ARBA00022660"/>
    </source>
</evidence>
<evidence type="ECO:0000256" key="2">
    <source>
        <dbReference type="ARBA" id="ARBA00004448"/>
    </source>
</evidence>
<keyword evidence="8 18" id="KW-0812">Transmembrane</keyword>
<dbReference type="GO" id="GO:0006120">
    <property type="term" value="P:mitochondrial electron transport, NADH to ubiquinone"/>
    <property type="evidence" value="ECO:0007669"/>
    <property type="project" value="InterPro"/>
</dbReference>
<comment type="subcellular location">
    <subcellularLocation>
        <location evidence="2 18">Mitochondrion inner membrane</location>
        <topology evidence="2 18">Multi-pass membrane protein</topology>
    </subcellularLocation>
</comment>
<keyword evidence="7 18" id="KW-0679">Respiratory chain</keyword>
<dbReference type="EC" id="7.1.1.2" evidence="4 18"/>
<feature type="transmembrane region" description="Helical" evidence="18">
    <location>
        <begin position="12"/>
        <end position="32"/>
    </location>
</feature>
<keyword evidence="6" id="KW-0813">Transport</keyword>
<name>A0A343VUM3_9CRUS</name>
<dbReference type="Pfam" id="PF00361">
    <property type="entry name" value="Proton_antipo_M"/>
    <property type="match status" value="2"/>
</dbReference>
<evidence type="ECO:0000256" key="11">
    <source>
        <dbReference type="ARBA" id="ARBA00022982"/>
    </source>
</evidence>
<keyword evidence="11 18" id="KW-0249">Electron transport</keyword>